<sequence length="266" mass="29486">MPAVLHRARIRLYPAPCMRTDHAAQRRSFGCTVSARKAVSPCPALCASLSQLFDARTASTASASSARRSTFSPWASLYRRGERTRCAVSVHLPASGTRRGGACSGGRCISTRRGVRFPGRPSRRLCGAQREKEGRAPSALEIGWTRERIFLCWSAEGRWIPMRRAPPWTHARAGRSAAVRSITMRYALSYLDAPPPPCSVARTKNHAPLAMRFLWTHVLSRDHIDDFSGADDPAGSSVLSWDDVRDGTKWGNALFTYWTIRSDTVR</sequence>
<evidence type="ECO:0000313" key="1">
    <source>
        <dbReference type="EMBL" id="KJA20945.1"/>
    </source>
</evidence>
<dbReference type="AlphaFoldDB" id="A0A0D2PM23"/>
<reference evidence="2" key="1">
    <citation type="submission" date="2014-04" db="EMBL/GenBank/DDBJ databases">
        <title>Evolutionary Origins and Diversification of the Mycorrhizal Mutualists.</title>
        <authorList>
            <consortium name="DOE Joint Genome Institute"/>
            <consortium name="Mycorrhizal Genomics Consortium"/>
            <person name="Kohler A."/>
            <person name="Kuo A."/>
            <person name="Nagy L.G."/>
            <person name="Floudas D."/>
            <person name="Copeland A."/>
            <person name="Barry K.W."/>
            <person name="Cichocki N."/>
            <person name="Veneault-Fourrey C."/>
            <person name="LaButti K."/>
            <person name="Lindquist E.A."/>
            <person name="Lipzen A."/>
            <person name="Lundell T."/>
            <person name="Morin E."/>
            <person name="Murat C."/>
            <person name="Riley R."/>
            <person name="Ohm R."/>
            <person name="Sun H."/>
            <person name="Tunlid A."/>
            <person name="Henrissat B."/>
            <person name="Grigoriev I.V."/>
            <person name="Hibbett D.S."/>
            <person name="Martin F."/>
        </authorList>
    </citation>
    <scope>NUCLEOTIDE SEQUENCE [LARGE SCALE GENOMIC DNA]</scope>
    <source>
        <strain evidence="2">FD-334 SS-4</strain>
    </source>
</reference>
<keyword evidence="2" id="KW-1185">Reference proteome</keyword>
<protein>
    <submittedName>
        <fullName evidence="1">Uncharacterized protein</fullName>
    </submittedName>
</protein>
<dbReference type="EMBL" id="KN817562">
    <property type="protein sequence ID" value="KJA20945.1"/>
    <property type="molecule type" value="Genomic_DNA"/>
</dbReference>
<name>A0A0D2PM23_HYPSF</name>
<dbReference type="Proteomes" id="UP000054270">
    <property type="component" value="Unassembled WGS sequence"/>
</dbReference>
<gene>
    <name evidence="1" type="ORF">HYPSUDRAFT_203338</name>
</gene>
<proteinExistence type="predicted"/>
<accession>A0A0D2PM23</accession>
<organism evidence="1 2">
    <name type="scientific">Hypholoma sublateritium (strain FD-334 SS-4)</name>
    <dbReference type="NCBI Taxonomy" id="945553"/>
    <lineage>
        <taxon>Eukaryota</taxon>
        <taxon>Fungi</taxon>
        <taxon>Dikarya</taxon>
        <taxon>Basidiomycota</taxon>
        <taxon>Agaricomycotina</taxon>
        <taxon>Agaricomycetes</taxon>
        <taxon>Agaricomycetidae</taxon>
        <taxon>Agaricales</taxon>
        <taxon>Agaricineae</taxon>
        <taxon>Strophariaceae</taxon>
        <taxon>Hypholoma</taxon>
    </lineage>
</organism>
<evidence type="ECO:0000313" key="2">
    <source>
        <dbReference type="Proteomes" id="UP000054270"/>
    </source>
</evidence>